<feature type="transmembrane region" description="Helical" evidence="1">
    <location>
        <begin position="151"/>
        <end position="173"/>
    </location>
</feature>
<feature type="transmembrane region" description="Helical" evidence="1">
    <location>
        <begin position="262"/>
        <end position="284"/>
    </location>
</feature>
<dbReference type="PANTHER" id="PTHR40465:SF1">
    <property type="entry name" value="DUF6534 DOMAIN-CONTAINING PROTEIN"/>
    <property type="match status" value="1"/>
</dbReference>
<dbReference type="EMBL" id="KZ819603">
    <property type="protein sequence ID" value="PWN34829.1"/>
    <property type="molecule type" value="Genomic_DNA"/>
</dbReference>
<feature type="transmembrane region" description="Helical" evidence="1">
    <location>
        <begin position="34"/>
        <end position="59"/>
    </location>
</feature>
<evidence type="ECO:0000256" key="1">
    <source>
        <dbReference type="SAM" id="Phobius"/>
    </source>
</evidence>
<protein>
    <recommendedName>
        <fullName evidence="2">DUF6534 domain-containing protein</fullName>
    </recommendedName>
</protein>
<feature type="transmembrane region" description="Helical" evidence="1">
    <location>
        <begin position="71"/>
        <end position="91"/>
    </location>
</feature>
<feature type="transmembrane region" description="Helical" evidence="1">
    <location>
        <begin position="111"/>
        <end position="131"/>
    </location>
</feature>
<evidence type="ECO:0000259" key="2">
    <source>
        <dbReference type="Pfam" id="PF20152"/>
    </source>
</evidence>
<evidence type="ECO:0000313" key="3">
    <source>
        <dbReference type="EMBL" id="PWN34829.1"/>
    </source>
</evidence>
<dbReference type="OrthoDB" id="2536347at2759"/>
<dbReference type="InterPro" id="IPR045339">
    <property type="entry name" value="DUF6534"/>
</dbReference>
<evidence type="ECO:0000313" key="4">
    <source>
        <dbReference type="Proteomes" id="UP000245771"/>
    </source>
</evidence>
<dbReference type="GeneID" id="37022116"/>
<organism evidence="3 4">
    <name type="scientific">Meira miltonrushii</name>
    <dbReference type="NCBI Taxonomy" id="1280837"/>
    <lineage>
        <taxon>Eukaryota</taxon>
        <taxon>Fungi</taxon>
        <taxon>Dikarya</taxon>
        <taxon>Basidiomycota</taxon>
        <taxon>Ustilaginomycotina</taxon>
        <taxon>Exobasidiomycetes</taxon>
        <taxon>Exobasidiales</taxon>
        <taxon>Brachybasidiaceae</taxon>
        <taxon>Meira</taxon>
    </lineage>
</organism>
<keyword evidence="1" id="KW-0812">Transmembrane</keyword>
<feature type="non-terminal residue" evidence="3">
    <location>
        <position position="299"/>
    </location>
</feature>
<proteinExistence type="predicted"/>
<accession>A0A316VB04</accession>
<keyword evidence="1" id="KW-1133">Transmembrane helix</keyword>
<dbReference type="PANTHER" id="PTHR40465">
    <property type="entry name" value="CHROMOSOME 1, WHOLE GENOME SHOTGUN SEQUENCE"/>
    <property type="match status" value="1"/>
</dbReference>
<feature type="domain" description="DUF6534" evidence="2">
    <location>
        <begin position="201"/>
        <end position="288"/>
    </location>
</feature>
<keyword evidence="1" id="KW-0472">Membrane</keyword>
<feature type="transmembrane region" description="Helical" evidence="1">
    <location>
        <begin position="193"/>
        <end position="213"/>
    </location>
</feature>
<feature type="transmembrane region" description="Helical" evidence="1">
    <location>
        <begin position="234"/>
        <end position="256"/>
    </location>
</feature>
<name>A0A316VB04_9BASI</name>
<dbReference type="InParanoid" id="A0A316VB04"/>
<keyword evidence="4" id="KW-1185">Reference proteome</keyword>
<dbReference type="Pfam" id="PF20152">
    <property type="entry name" value="DUF6534"/>
    <property type="match status" value="1"/>
</dbReference>
<dbReference type="Proteomes" id="UP000245771">
    <property type="component" value="Unassembled WGS sequence"/>
</dbReference>
<gene>
    <name evidence="3" type="ORF">FA14DRAFT_171555</name>
</gene>
<reference evidence="3 4" key="1">
    <citation type="journal article" date="2018" name="Mol. Biol. Evol.">
        <title>Broad Genomic Sampling Reveals a Smut Pathogenic Ancestry of the Fungal Clade Ustilaginomycotina.</title>
        <authorList>
            <person name="Kijpornyongpan T."/>
            <person name="Mondo S.J."/>
            <person name="Barry K."/>
            <person name="Sandor L."/>
            <person name="Lee J."/>
            <person name="Lipzen A."/>
            <person name="Pangilinan J."/>
            <person name="LaButti K."/>
            <person name="Hainaut M."/>
            <person name="Henrissat B."/>
            <person name="Grigoriev I.V."/>
            <person name="Spatafora J.W."/>
            <person name="Aime M.C."/>
        </authorList>
    </citation>
    <scope>NUCLEOTIDE SEQUENCE [LARGE SCALE GENOMIC DNA]</scope>
    <source>
        <strain evidence="3 4">MCA 3882</strain>
    </source>
</reference>
<dbReference type="AlphaFoldDB" id="A0A316VB04"/>
<sequence>MIEDPSTTTTWPNMSPDDGDYYTLDEAYRFAQTILWSAFFGIIFNWALFACLCIQMWFYATRFKKENVAPIRYIVWSLFIIECFSTGYLTWSTYVQIVKNWGHDPTYNPSAFGMLFFDCSITSIVHGLYVWRIYSLFTKESSSPRTRHQMYGFVLLISALSLCQFSCCVATAFFEALQYHQGPGKQFVARKLFHAWLASASIADIIITVVLVCKLSSIRIRLGVKATDDKIKKILYTIVPAGAATAICQILIWVLQGTFPGVAYYQFLIFSLSKIYSNSVILSLNLRDNKQQQISVDFN</sequence>
<dbReference type="STRING" id="1280837.A0A316VB04"/>
<dbReference type="RefSeq" id="XP_025355131.1">
    <property type="nucleotide sequence ID" value="XM_025500335.1"/>
</dbReference>